<evidence type="ECO:0000256" key="6">
    <source>
        <dbReference type="ARBA" id="ARBA00023136"/>
    </source>
</evidence>
<evidence type="ECO:0000256" key="7">
    <source>
        <dbReference type="SAM" id="Phobius"/>
    </source>
</evidence>
<dbReference type="Pfam" id="PF00361">
    <property type="entry name" value="Proton_antipo_M"/>
    <property type="match status" value="1"/>
</dbReference>
<evidence type="ECO:0000256" key="5">
    <source>
        <dbReference type="ARBA" id="ARBA00023002"/>
    </source>
</evidence>
<dbReference type="GO" id="GO:0005886">
    <property type="term" value="C:plasma membrane"/>
    <property type="evidence" value="ECO:0007669"/>
    <property type="project" value="UniProtKB-SubCell"/>
</dbReference>
<dbReference type="InterPro" id="IPR052175">
    <property type="entry name" value="ComplexI-like_HydComp"/>
</dbReference>
<dbReference type="EMBL" id="VSSQ01040801">
    <property type="protein sequence ID" value="MPM94111.1"/>
    <property type="molecule type" value="Genomic_DNA"/>
</dbReference>
<protein>
    <submittedName>
        <fullName evidence="9">Na(+)/H(+) antiporter subunit D</fullName>
    </submittedName>
</protein>
<keyword evidence="2" id="KW-1003">Cell membrane</keyword>
<gene>
    <name evidence="9" type="primary">mrpD_7</name>
    <name evidence="9" type="ORF">SDC9_141254</name>
</gene>
<dbReference type="PANTHER" id="PTHR42682">
    <property type="entry name" value="HYDROGENASE-4 COMPONENT F"/>
    <property type="match status" value="1"/>
</dbReference>
<keyword evidence="4 7" id="KW-1133">Transmembrane helix</keyword>
<feature type="transmembrane region" description="Helical" evidence="7">
    <location>
        <begin position="51"/>
        <end position="68"/>
    </location>
</feature>
<comment type="subcellular location">
    <subcellularLocation>
        <location evidence="1">Cell membrane</location>
        <topology evidence="1">Multi-pass membrane protein</topology>
    </subcellularLocation>
</comment>
<evidence type="ECO:0000259" key="8">
    <source>
        <dbReference type="Pfam" id="PF00361"/>
    </source>
</evidence>
<feature type="transmembrane region" description="Helical" evidence="7">
    <location>
        <begin position="20"/>
        <end position="39"/>
    </location>
</feature>
<evidence type="ECO:0000256" key="1">
    <source>
        <dbReference type="ARBA" id="ARBA00004651"/>
    </source>
</evidence>
<feature type="transmembrane region" description="Helical" evidence="7">
    <location>
        <begin position="154"/>
        <end position="176"/>
    </location>
</feature>
<accession>A0A645DXR3</accession>
<name>A0A645DXR3_9ZZZZ</name>
<evidence type="ECO:0000256" key="4">
    <source>
        <dbReference type="ARBA" id="ARBA00022989"/>
    </source>
</evidence>
<dbReference type="PANTHER" id="PTHR42682:SF4">
    <property type="entry name" value="NADH-UBIQUINONE_PLASTOQUINONE"/>
    <property type="match status" value="1"/>
</dbReference>
<organism evidence="9">
    <name type="scientific">bioreactor metagenome</name>
    <dbReference type="NCBI Taxonomy" id="1076179"/>
    <lineage>
        <taxon>unclassified sequences</taxon>
        <taxon>metagenomes</taxon>
        <taxon>ecological metagenomes</taxon>
    </lineage>
</organism>
<evidence type="ECO:0000256" key="2">
    <source>
        <dbReference type="ARBA" id="ARBA00022475"/>
    </source>
</evidence>
<keyword evidence="5" id="KW-0560">Oxidoreductase</keyword>
<evidence type="ECO:0000256" key="3">
    <source>
        <dbReference type="ARBA" id="ARBA00022692"/>
    </source>
</evidence>
<feature type="transmembrane region" description="Helical" evidence="7">
    <location>
        <begin position="119"/>
        <end position="142"/>
    </location>
</feature>
<evidence type="ECO:0000313" key="9">
    <source>
        <dbReference type="EMBL" id="MPM94111.1"/>
    </source>
</evidence>
<keyword evidence="6 7" id="KW-0472">Membrane</keyword>
<dbReference type="GO" id="GO:0016491">
    <property type="term" value="F:oxidoreductase activity"/>
    <property type="evidence" value="ECO:0007669"/>
    <property type="project" value="UniProtKB-KW"/>
</dbReference>
<dbReference type="InterPro" id="IPR001750">
    <property type="entry name" value="ND/Mrp_TM"/>
</dbReference>
<dbReference type="AlphaFoldDB" id="A0A645DXR3"/>
<keyword evidence="3 7" id="KW-0812">Transmembrane</keyword>
<feature type="domain" description="NADH:quinone oxidoreductase/Mrp antiporter transmembrane" evidence="8">
    <location>
        <begin position="5"/>
        <end position="163"/>
    </location>
</feature>
<reference evidence="9" key="1">
    <citation type="submission" date="2019-08" db="EMBL/GenBank/DDBJ databases">
        <authorList>
            <person name="Kucharzyk K."/>
            <person name="Murdoch R.W."/>
            <person name="Higgins S."/>
            <person name="Loffler F."/>
        </authorList>
    </citation>
    <scope>NUCLEOTIDE SEQUENCE</scope>
</reference>
<feature type="transmembrane region" description="Helical" evidence="7">
    <location>
        <begin position="209"/>
        <end position="230"/>
    </location>
</feature>
<sequence>MVLIITLMTRVFGLELMREVGVTRILLIAGMLGMIFGSLAAMREYHVKRMLANSSVAQIGYIFMGLGLGTEFGVAAACFHILVHAACKPLLFLCAGRLSDVSGHHRSLKNLRGSAYRDFGAGVGFTVGALSMIGIPLLGGFVSKLYLSEAALESPYVAAVLLTIAVSTVLNALYYVPATLAIWVRPPWEEIREVMHDVKPEDTRFDRSFFTASALFICLVFLLGIVYHPVMNVIYAGIRLM</sequence>
<proteinExistence type="predicted"/>
<comment type="caution">
    <text evidence="9">The sequence shown here is derived from an EMBL/GenBank/DDBJ whole genome shotgun (WGS) entry which is preliminary data.</text>
</comment>